<dbReference type="GO" id="GO:0070967">
    <property type="term" value="F:coenzyme F420 binding"/>
    <property type="evidence" value="ECO:0007669"/>
    <property type="project" value="TreeGrafter"/>
</dbReference>
<dbReference type="PANTHER" id="PTHR35176:SF4">
    <property type="entry name" value="PYRIDOXAMINE 5'-PHOSPHATE OXIDASE-RELATED FMN-BINDING"/>
    <property type="match status" value="1"/>
</dbReference>
<dbReference type="PANTHER" id="PTHR35176">
    <property type="entry name" value="HEME OXYGENASE HI_0854-RELATED"/>
    <property type="match status" value="1"/>
</dbReference>
<protein>
    <submittedName>
        <fullName evidence="3">Pyridoxamine 5'-phosphate oxidase</fullName>
    </submittedName>
</protein>
<dbReference type="AlphaFoldDB" id="A0A8J4A578"/>
<evidence type="ECO:0000313" key="4">
    <source>
        <dbReference type="Proteomes" id="UP000635606"/>
    </source>
</evidence>
<dbReference type="GO" id="GO:0016627">
    <property type="term" value="F:oxidoreductase activity, acting on the CH-CH group of donors"/>
    <property type="evidence" value="ECO:0007669"/>
    <property type="project" value="TreeGrafter"/>
</dbReference>
<dbReference type="Proteomes" id="UP000635606">
    <property type="component" value="Unassembled WGS sequence"/>
</dbReference>
<dbReference type="Pfam" id="PF01243">
    <property type="entry name" value="PNPOx_N"/>
    <property type="match status" value="1"/>
</dbReference>
<accession>A0A8J4A578</accession>
<sequence>MIEPEPATTLGPFSSAGATPIPWPQARAGLRDTPVYWLSTVRPDARPHVTPLLGIWLDGALYFSTGPAERKARNLARNPHCVLTAGTNQLDGLDIVVEGAAVMVNDEFELRTVADTYESKYGRRFTAPEGTWFGLGDAIRAGNAPVYRVAPTTAFGFGKGAQFSQTRWQFEQPSPQPTTVD</sequence>
<keyword evidence="4" id="KW-1185">Reference proteome</keyword>
<keyword evidence="1" id="KW-0560">Oxidoreductase</keyword>
<dbReference type="Gene3D" id="2.30.110.10">
    <property type="entry name" value="Electron Transport, Fmn-binding Protein, Chain A"/>
    <property type="match status" value="1"/>
</dbReference>
<dbReference type="InterPro" id="IPR011576">
    <property type="entry name" value="Pyridox_Oxase_N"/>
</dbReference>
<dbReference type="InterPro" id="IPR052019">
    <property type="entry name" value="F420H2_bilvrd_red/Heme_oxyg"/>
</dbReference>
<dbReference type="InterPro" id="IPR012349">
    <property type="entry name" value="Split_barrel_FMN-bd"/>
</dbReference>
<evidence type="ECO:0000259" key="2">
    <source>
        <dbReference type="Pfam" id="PF01243"/>
    </source>
</evidence>
<dbReference type="SUPFAM" id="SSF50475">
    <property type="entry name" value="FMN-binding split barrel"/>
    <property type="match status" value="1"/>
</dbReference>
<proteinExistence type="predicted"/>
<evidence type="ECO:0000313" key="3">
    <source>
        <dbReference type="EMBL" id="GIJ75123.1"/>
    </source>
</evidence>
<gene>
    <name evidence="3" type="ORF">Voc01_100400</name>
</gene>
<reference evidence="3" key="1">
    <citation type="submission" date="2021-01" db="EMBL/GenBank/DDBJ databases">
        <title>Whole genome shotgun sequence of Virgisporangium ochraceum NBRC 16418.</title>
        <authorList>
            <person name="Komaki H."/>
            <person name="Tamura T."/>
        </authorList>
    </citation>
    <scope>NUCLEOTIDE SEQUENCE</scope>
    <source>
        <strain evidence="3">NBRC 16418</strain>
    </source>
</reference>
<evidence type="ECO:0000256" key="1">
    <source>
        <dbReference type="ARBA" id="ARBA00023002"/>
    </source>
</evidence>
<dbReference type="EMBL" id="BOPH01000149">
    <property type="protein sequence ID" value="GIJ75123.1"/>
    <property type="molecule type" value="Genomic_DNA"/>
</dbReference>
<dbReference type="RefSeq" id="WP_203934900.1">
    <property type="nucleotide sequence ID" value="NZ_BOPH01000149.1"/>
</dbReference>
<dbReference type="GO" id="GO:0005829">
    <property type="term" value="C:cytosol"/>
    <property type="evidence" value="ECO:0007669"/>
    <property type="project" value="TreeGrafter"/>
</dbReference>
<comment type="caution">
    <text evidence="3">The sequence shown here is derived from an EMBL/GenBank/DDBJ whole genome shotgun (WGS) entry which is preliminary data.</text>
</comment>
<feature type="domain" description="Pyridoxamine 5'-phosphate oxidase N-terminal" evidence="2">
    <location>
        <begin position="24"/>
        <end position="134"/>
    </location>
</feature>
<organism evidence="3 4">
    <name type="scientific">Virgisporangium ochraceum</name>
    <dbReference type="NCBI Taxonomy" id="65505"/>
    <lineage>
        <taxon>Bacteria</taxon>
        <taxon>Bacillati</taxon>
        <taxon>Actinomycetota</taxon>
        <taxon>Actinomycetes</taxon>
        <taxon>Micromonosporales</taxon>
        <taxon>Micromonosporaceae</taxon>
        <taxon>Virgisporangium</taxon>
    </lineage>
</organism>
<name>A0A8J4A578_9ACTN</name>